<feature type="non-terminal residue" evidence="4">
    <location>
        <position position="1"/>
    </location>
</feature>
<dbReference type="Gene3D" id="3.40.47.10">
    <property type="match status" value="1"/>
</dbReference>
<dbReference type="Pfam" id="PF00109">
    <property type="entry name" value="ketoacyl-synt"/>
    <property type="match status" value="1"/>
</dbReference>
<dbReference type="AlphaFoldDB" id="B2CYM8"/>
<proteinExistence type="predicted"/>
<organism evidence="4">
    <name type="scientific">Phakellia fusca</name>
    <dbReference type="NCBI Taxonomy" id="515585"/>
    <lineage>
        <taxon>Eukaryota</taxon>
        <taxon>Metazoa</taxon>
        <taxon>Porifera</taxon>
        <taxon>Demospongiae</taxon>
        <taxon>Heteroscleromorpha</taxon>
        <taxon>Axinellida</taxon>
        <taxon>Axinellidae</taxon>
        <taxon>Phakellia</taxon>
    </lineage>
</organism>
<keyword evidence="2" id="KW-0597">Phosphoprotein</keyword>
<evidence type="ECO:0000313" key="4">
    <source>
        <dbReference type="EMBL" id="ACB47226.1"/>
    </source>
</evidence>
<dbReference type="CDD" id="cd00833">
    <property type="entry name" value="PKS"/>
    <property type="match status" value="1"/>
</dbReference>
<dbReference type="GO" id="GO:0004312">
    <property type="term" value="F:fatty acid synthase activity"/>
    <property type="evidence" value="ECO:0007669"/>
    <property type="project" value="TreeGrafter"/>
</dbReference>
<dbReference type="PANTHER" id="PTHR43775">
    <property type="entry name" value="FATTY ACID SYNTHASE"/>
    <property type="match status" value="1"/>
</dbReference>
<dbReference type="InterPro" id="IPR014030">
    <property type="entry name" value="Ketoacyl_synth_N"/>
</dbReference>
<dbReference type="InterPro" id="IPR050091">
    <property type="entry name" value="PKS_NRPS_Biosynth_Enz"/>
</dbReference>
<sequence>AMDPQQRILLQVVYEAIEDAGLRLEDLQQCRTGVYVGLMNNEYGSLIMRPSNIRNIDQFSSTGCATSVVANRISFSLNLTGPGFTVDTACSSSLVAFNIAFAHLQTGECEVAIVCAPNILLTGKEFHTACCRTGLLAQDGRCKCFDISGDGYGRGEGVAAVVIKQTKTALDDRDDIYAEVIACGMNNDGQTAIPMTAPSEVTQTALFQRVLQESGLSKDDIQYVEAHGTGT</sequence>
<evidence type="ECO:0000259" key="3">
    <source>
        <dbReference type="PROSITE" id="PS52004"/>
    </source>
</evidence>
<dbReference type="InterPro" id="IPR016039">
    <property type="entry name" value="Thiolase-like"/>
</dbReference>
<dbReference type="SMART" id="SM00825">
    <property type="entry name" value="PKS_KS"/>
    <property type="match status" value="1"/>
</dbReference>
<dbReference type="InterPro" id="IPR020841">
    <property type="entry name" value="PKS_Beta-ketoAc_synthase_dom"/>
</dbReference>
<dbReference type="GO" id="GO:0006633">
    <property type="term" value="P:fatty acid biosynthetic process"/>
    <property type="evidence" value="ECO:0007669"/>
    <property type="project" value="TreeGrafter"/>
</dbReference>
<dbReference type="SUPFAM" id="SSF53901">
    <property type="entry name" value="Thiolase-like"/>
    <property type="match status" value="1"/>
</dbReference>
<keyword evidence="1" id="KW-0596">Phosphopantetheine</keyword>
<dbReference type="InterPro" id="IPR014031">
    <property type="entry name" value="Ketoacyl_synth_C"/>
</dbReference>
<evidence type="ECO:0000256" key="2">
    <source>
        <dbReference type="ARBA" id="ARBA00022553"/>
    </source>
</evidence>
<feature type="domain" description="Ketosynthase family 3 (KS3)" evidence="3">
    <location>
        <begin position="1"/>
        <end position="231"/>
    </location>
</feature>
<accession>B2CYM8</accession>
<protein>
    <submittedName>
        <fullName evidence="4">Polyketide synthase</fullName>
    </submittedName>
</protein>
<dbReference type="Pfam" id="PF02801">
    <property type="entry name" value="Ketoacyl-synt_C"/>
    <property type="match status" value="1"/>
</dbReference>
<dbReference type="PROSITE" id="PS52004">
    <property type="entry name" value="KS3_2"/>
    <property type="match status" value="1"/>
</dbReference>
<dbReference type="EMBL" id="EU556343">
    <property type="protein sequence ID" value="ACB47226.1"/>
    <property type="molecule type" value="Genomic_DNA"/>
</dbReference>
<feature type="non-terminal residue" evidence="4">
    <location>
        <position position="231"/>
    </location>
</feature>
<name>B2CYM8_9METZ</name>
<evidence type="ECO:0000256" key="1">
    <source>
        <dbReference type="ARBA" id="ARBA00022450"/>
    </source>
</evidence>
<dbReference type="PANTHER" id="PTHR43775:SF37">
    <property type="entry name" value="SI:DKEY-61P9.11"/>
    <property type="match status" value="1"/>
</dbReference>
<reference evidence="4" key="1">
    <citation type="journal article" date="2009" name="J. Microbiol. Biotechnol.">
        <title>Molecular phylogeny and modular structure of hybrid NRPS/PKS gene fragment of Pseudoalteromonas sp. NJ6-3-2 isolated from marine sponge Hymeniacidon perleve.</title>
        <authorList>
            <person name="Zhu P."/>
            <person name="Zheng Y."/>
            <person name="You Y."/>
            <person name="Yan X."/>
            <person name="Shao J."/>
        </authorList>
    </citation>
    <scope>NUCLEOTIDE SEQUENCE</scope>
</reference>